<evidence type="ECO:0000313" key="6">
    <source>
        <dbReference type="EMBL" id="ORC90832.1"/>
    </source>
</evidence>
<evidence type="ECO:0000256" key="4">
    <source>
        <dbReference type="SAM" id="MobiDB-lite"/>
    </source>
</evidence>
<evidence type="ECO:0000256" key="3">
    <source>
        <dbReference type="ARBA" id="ARBA00048707"/>
    </source>
</evidence>
<dbReference type="SUPFAM" id="SSF102462">
    <property type="entry name" value="Peptidyl-tRNA hydrolase II"/>
    <property type="match status" value="1"/>
</dbReference>
<keyword evidence="5" id="KW-0812">Transmembrane</keyword>
<organism evidence="6 7">
    <name type="scientific">Trypanosoma theileri</name>
    <dbReference type="NCBI Taxonomy" id="67003"/>
    <lineage>
        <taxon>Eukaryota</taxon>
        <taxon>Discoba</taxon>
        <taxon>Euglenozoa</taxon>
        <taxon>Kinetoplastea</taxon>
        <taxon>Metakinetoplastina</taxon>
        <taxon>Trypanosomatida</taxon>
        <taxon>Trypanosomatidae</taxon>
        <taxon>Trypanosoma</taxon>
    </lineage>
</organism>
<name>A0A1X0P1N6_9TRYP</name>
<evidence type="ECO:0000313" key="7">
    <source>
        <dbReference type="Proteomes" id="UP000192257"/>
    </source>
</evidence>
<dbReference type="AlphaFoldDB" id="A0A1X0P1N6"/>
<evidence type="ECO:0000256" key="1">
    <source>
        <dbReference type="ARBA" id="ARBA00013260"/>
    </source>
</evidence>
<dbReference type="GO" id="GO:0004045">
    <property type="term" value="F:peptidyl-tRNA hydrolase activity"/>
    <property type="evidence" value="ECO:0007669"/>
    <property type="project" value="UniProtKB-EC"/>
</dbReference>
<dbReference type="EC" id="3.1.1.29" evidence="1"/>
<reference evidence="6 7" key="1">
    <citation type="submission" date="2017-03" db="EMBL/GenBank/DDBJ databases">
        <title>An alternative strategy for trypanosome survival in the mammalian bloodstream revealed through genome and transcriptome analysis of the ubiquitous bovine parasite Trypanosoma (Megatrypanum) theileri.</title>
        <authorList>
            <person name="Kelly S."/>
            <person name="Ivens A."/>
            <person name="Mott A."/>
            <person name="O'Neill E."/>
            <person name="Emms D."/>
            <person name="Macleod O."/>
            <person name="Voorheis P."/>
            <person name="Matthews J."/>
            <person name="Matthews K."/>
            <person name="Carrington M."/>
        </authorList>
    </citation>
    <scope>NUCLEOTIDE SEQUENCE [LARGE SCALE GENOMIC DNA]</scope>
    <source>
        <strain evidence="6">Edinburgh</strain>
    </source>
</reference>
<dbReference type="Gene3D" id="3.40.1490.10">
    <property type="entry name" value="Bit1"/>
    <property type="match status" value="1"/>
</dbReference>
<feature type="compositionally biased region" description="Acidic residues" evidence="4">
    <location>
        <begin position="87"/>
        <end position="115"/>
    </location>
</feature>
<keyword evidence="2 6" id="KW-0378">Hydrolase</keyword>
<comment type="catalytic activity">
    <reaction evidence="3">
        <text>an N-acyl-L-alpha-aminoacyl-tRNA + H2O = an N-acyl-L-amino acid + a tRNA + H(+)</text>
        <dbReference type="Rhea" id="RHEA:54448"/>
        <dbReference type="Rhea" id="RHEA-COMP:10123"/>
        <dbReference type="Rhea" id="RHEA-COMP:13883"/>
        <dbReference type="ChEBI" id="CHEBI:15377"/>
        <dbReference type="ChEBI" id="CHEBI:15378"/>
        <dbReference type="ChEBI" id="CHEBI:59874"/>
        <dbReference type="ChEBI" id="CHEBI:78442"/>
        <dbReference type="ChEBI" id="CHEBI:138191"/>
        <dbReference type="EC" id="3.1.1.29"/>
    </reaction>
</comment>
<dbReference type="OrthoDB" id="1733656at2759"/>
<feature type="transmembrane region" description="Helical" evidence="5">
    <location>
        <begin position="17"/>
        <end position="38"/>
    </location>
</feature>
<keyword evidence="5" id="KW-0472">Membrane</keyword>
<dbReference type="Proteomes" id="UP000192257">
    <property type="component" value="Unassembled WGS sequence"/>
</dbReference>
<dbReference type="EMBL" id="NBCO01000007">
    <property type="protein sequence ID" value="ORC90832.1"/>
    <property type="molecule type" value="Genomic_DNA"/>
</dbReference>
<dbReference type="InterPro" id="IPR023476">
    <property type="entry name" value="Pep_tRNA_hydro_II_dom_sf"/>
</dbReference>
<dbReference type="RefSeq" id="XP_028884898.1">
    <property type="nucleotide sequence ID" value="XM_029023702.1"/>
</dbReference>
<sequence>MQVLSEIPVSENVMSTLFVNLLAFFLGLVISISVKWLLRRWKSTPKEVRPLSRAQRAAQALEKMKRNVNISEHQRKKNVETEKEDKDNENENDGSDEWSTEESEEECESSEEDSEFERMEELRLKMVLVIRRDVKKVSSQDIAVSAAGAAAELVQKIQSDVDNIQWQEWYLWWNRVGCAKITLKCPDAETFKRIVEQADASKIPWCTATSSTSSQPPSLPSSSSSSSSPSCSVLDNVMVVALGPAPSAVLDPITGSLKLLS</sequence>
<dbReference type="VEuPathDB" id="TriTrypDB:TM35_000072560"/>
<feature type="compositionally biased region" description="Basic and acidic residues" evidence="4">
    <location>
        <begin position="77"/>
        <end position="86"/>
    </location>
</feature>
<protein>
    <recommendedName>
        <fullName evidence="1">peptidyl-tRNA hydrolase</fullName>
        <ecNumber evidence="1">3.1.1.29</ecNumber>
    </recommendedName>
</protein>
<proteinExistence type="predicted"/>
<dbReference type="GO" id="GO:0005829">
    <property type="term" value="C:cytosol"/>
    <property type="evidence" value="ECO:0007669"/>
    <property type="project" value="TreeGrafter"/>
</dbReference>
<dbReference type="GeneID" id="39983482"/>
<keyword evidence="5" id="KW-1133">Transmembrane helix</keyword>
<keyword evidence="7" id="KW-1185">Reference proteome</keyword>
<dbReference type="PANTHER" id="PTHR12649:SF25">
    <property type="entry name" value="AMINOACYL-TRNA HYDROLASE"/>
    <property type="match status" value="1"/>
</dbReference>
<feature type="region of interest" description="Disordered" evidence="4">
    <location>
        <begin position="207"/>
        <end position="230"/>
    </location>
</feature>
<gene>
    <name evidence="6" type="ORF">TM35_000072560</name>
</gene>
<dbReference type="PANTHER" id="PTHR12649">
    <property type="entry name" value="PEPTIDYL-TRNA HYDROLASE 2"/>
    <property type="match status" value="1"/>
</dbReference>
<dbReference type="Pfam" id="PF01981">
    <property type="entry name" value="PTH2"/>
    <property type="match status" value="1"/>
</dbReference>
<evidence type="ECO:0000256" key="5">
    <source>
        <dbReference type="SAM" id="Phobius"/>
    </source>
</evidence>
<dbReference type="InterPro" id="IPR002833">
    <property type="entry name" value="PTH2"/>
</dbReference>
<feature type="region of interest" description="Disordered" evidence="4">
    <location>
        <begin position="63"/>
        <end position="116"/>
    </location>
</feature>
<comment type="caution">
    <text evidence="6">The sequence shown here is derived from an EMBL/GenBank/DDBJ whole genome shotgun (WGS) entry which is preliminary data.</text>
</comment>
<feature type="compositionally biased region" description="Low complexity" evidence="4">
    <location>
        <begin position="210"/>
        <end position="230"/>
    </location>
</feature>
<accession>A0A1X0P1N6</accession>
<dbReference type="STRING" id="67003.A0A1X0P1N6"/>
<evidence type="ECO:0000256" key="2">
    <source>
        <dbReference type="ARBA" id="ARBA00022801"/>
    </source>
</evidence>